<accession>A0A0U5B890</accession>
<organism evidence="1 2">
    <name type="scientific">Acetobacter senegalensis</name>
    <dbReference type="NCBI Taxonomy" id="446692"/>
    <lineage>
        <taxon>Bacteria</taxon>
        <taxon>Pseudomonadati</taxon>
        <taxon>Pseudomonadota</taxon>
        <taxon>Alphaproteobacteria</taxon>
        <taxon>Acetobacterales</taxon>
        <taxon>Acetobacteraceae</taxon>
        <taxon>Acetobacter</taxon>
    </lineage>
</organism>
<dbReference type="AlphaFoldDB" id="A0A0U5B890"/>
<evidence type="ECO:0000313" key="2">
    <source>
        <dbReference type="Proteomes" id="UP000056109"/>
    </source>
</evidence>
<gene>
    <name evidence="1" type="ORF">ASN_1411</name>
</gene>
<reference evidence="2" key="1">
    <citation type="submission" date="2014-09" db="EMBL/GenBank/DDBJ databases">
        <authorList>
            <person name="Illeghems K.G."/>
        </authorList>
    </citation>
    <scope>NUCLEOTIDE SEQUENCE [LARGE SCALE GENOMIC DNA]</scope>
    <source>
        <strain evidence="2">108B</strain>
    </source>
</reference>
<dbReference type="PATRIC" id="fig|446692.3.peg.1420"/>
<dbReference type="EMBL" id="LN606600">
    <property type="protein sequence ID" value="CEF40771.1"/>
    <property type="molecule type" value="Genomic_DNA"/>
</dbReference>
<dbReference type="KEGG" id="asz:ASN_1411"/>
<dbReference type="Proteomes" id="UP000056109">
    <property type="component" value="Chromosome I"/>
</dbReference>
<sequence>MPTHQDHTAPTPPRLFRAAGVQVRRYLIVDLNGQARSLTDHQLSSRRMLLSLHGGNKDWLIRHYPRMVDGKPTDDWDDLAVADAIKRQALFKTYHLSQAAHVRLRQKGLRA</sequence>
<evidence type="ECO:0000313" key="1">
    <source>
        <dbReference type="EMBL" id="CEF40771.1"/>
    </source>
</evidence>
<keyword evidence="2" id="KW-1185">Reference proteome</keyword>
<name>A0A0U5B890_9PROT</name>
<dbReference type="GeneID" id="34782490"/>
<protein>
    <submittedName>
        <fullName evidence="1">Uncharacterized protein</fullName>
    </submittedName>
</protein>
<proteinExistence type="predicted"/>
<dbReference type="RefSeq" id="WP_058987537.1">
    <property type="nucleotide sequence ID" value="NZ_LN606600.1"/>
</dbReference>